<evidence type="ECO:0000313" key="2">
    <source>
        <dbReference type="EMBL" id="SMX48660.1"/>
    </source>
</evidence>
<reference evidence="2 3" key="1">
    <citation type="submission" date="2017-05" db="EMBL/GenBank/DDBJ databases">
        <authorList>
            <person name="Song R."/>
            <person name="Chenine A.L."/>
            <person name="Ruprecht R.M."/>
        </authorList>
    </citation>
    <scope>NUCLEOTIDE SEQUENCE [LARGE SCALE GENOMIC DNA]</scope>
    <source>
        <strain evidence="2 3">CECT 8663</strain>
    </source>
</reference>
<proteinExistence type="predicted"/>
<name>A0A238L1B7_9RHOB</name>
<sequence>MSGSGAGSPLTGRDESVTGPRQSRAFDVGCQPVLRRAADRMVCRVICRPKVCWPATAIALWVSKLLRNWAKSLKWGADCRPKARLAPTAKTEIMATLTKSSIRVKPASERVSGATAMSTIRYPHPRLCPLRHRPPRMKRHQNRREHPVAGICIPAPKDPPVFGPYSRFAPSLSGPDR</sequence>
<dbReference type="Proteomes" id="UP000220836">
    <property type="component" value="Unassembled WGS sequence"/>
</dbReference>
<dbReference type="EMBL" id="FXYH01000018">
    <property type="protein sequence ID" value="SMX48660.1"/>
    <property type="molecule type" value="Genomic_DNA"/>
</dbReference>
<evidence type="ECO:0000256" key="1">
    <source>
        <dbReference type="SAM" id="MobiDB-lite"/>
    </source>
</evidence>
<protein>
    <submittedName>
        <fullName evidence="2">Uncharacterized protein</fullName>
    </submittedName>
</protein>
<feature type="region of interest" description="Disordered" evidence="1">
    <location>
        <begin position="1"/>
        <end position="21"/>
    </location>
</feature>
<accession>A0A238L1B7</accession>
<organism evidence="2 3">
    <name type="scientific">Pelagimonas varians</name>
    <dbReference type="NCBI Taxonomy" id="696760"/>
    <lineage>
        <taxon>Bacteria</taxon>
        <taxon>Pseudomonadati</taxon>
        <taxon>Pseudomonadota</taxon>
        <taxon>Alphaproteobacteria</taxon>
        <taxon>Rhodobacterales</taxon>
        <taxon>Roseobacteraceae</taxon>
        <taxon>Pelagimonas</taxon>
    </lineage>
</organism>
<evidence type="ECO:0000313" key="3">
    <source>
        <dbReference type="Proteomes" id="UP000220836"/>
    </source>
</evidence>
<keyword evidence="3" id="KW-1185">Reference proteome</keyword>
<dbReference type="AlphaFoldDB" id="A0A238L1B7"/>
<gene>
    <name evidence="2" type="ORF">PEV8663_03893</name>
</gene>